<dbReference type="EMBL" id="CM056743">
    <property type="protein sequence ID" value="KAJ8669804.1"/>
    <property type="molecule type" value="Genomic_DNA"/>
</dbReference>
<reference evidence="1" key="1">
    <citation type="submission" date="2023-04" db="EMBL/GenBank/DDBJ databases">
        <title>A chromosome-level genome assembly of the parasitoid wasp Eretmocerus hayati.</title>
        <authorList>
            <person name="Zhong Y."/>
            <person name="Liu S."/>
            <person name="Liu Y."/>
        </authorList>
    </citation>
    <scope>NUCLEOTIDE SEQUENCE</scope>
    <source>
        <strain evidence="1">ZJU_SS_LIU_2023</strain>
    </source>
</reference>
<accession>A0ACC2NF03</accession>
<gene>
    <name evidence="1" type="ORF">QAD02_001063</name>
</gene>
<name>A0ACC2NF03_9HYME</name>
<evidence type="ECO:0000313" key="2">
    <source>
        <dbReference type="Proteomes" id="UP001239111"/>
    </source>
</evidence>
<keyword evidence="2" id="KW-1185">Reference proteome</keyword>
<organism evidence="1 2">
    <name type="scientific">Eretmocerus hayati</name>
    <dbReference type="NCBI Taxonomy" id="131215"/>
    <lineage>
        <taxon>Eukaryota</taxon>
        <taxon>Metazoa</taxon>
        <taxon>Ecdysozoa</taxon>
        <taxon>Arthropoda</taxon>
        <taxon>Hexapoda</taxon>
        <taxon>Insecta</taxon>
        <taxon>Pterygota</taxon>
        <taxon>Neoptera</taxon>
        <taxon>Endopterygota</taxon>
        <taxon>Hymenoptera</taxon>
        <taxon>Apocrita</taxon>
        <taxon>Proctotrupomorpha</taxon>
        <taxon>Chalcidoidea</taxon>
        <taxon>Aphelinidae</taxon>
        <taxon>Aphelininae</taxon>
        <taxon>Eretmocerus</taxon>
    </lineage>
</organism>
<proteinExistence type="predicted"/>
<sequence length="190" mass="21683">MNSFSYELIGTFSISKTNVSDPGLSKVIKRSVVIAAYQLFLDSFTQNPRSNVNGLYWHDCQPYVAAHLNKTISDHLKAQKNVSEQQQFSFNEKRFVPNGPDGRVPDGSIYENDITGCFETVEESVHITVSYNFEIQCIKGNVFKGTGITSPEPHDSWRPLFEVVRQTENSFKYEHLYLSSIDKALQYKQK</sequence>
<comment type="caution">
    <text evidence="1">The sequence shown here is derived from an EMBL/GenBank/DDBJ whole genome shotgun (WGS) entry which is preliminary data.</text>
</comment>
<evidence type="ECO:0000313" key="1">
    <source>
        <dbReference type="EMBL" id="KAJ8669804.1"/>
    </source>
</evidence>
<protein>
    <submittedName>
        <fullName evidence="1">Uncharacterized protein</fullName>
    </submittedName>
</protein>
<dbReference type="Proteomes" id="UP001239111">
    <property type="component" value="Chromosome 3"/>
</dbReference>